<dbReference type="PANTHER" id="PTHR36834">
    <property type="entry name" value="MEMBRANE PROTEIN-RELATED"/>
    <property type="match status" value="1"/>
</dbReference>
<gene>
    <name evidence="3" type="ORF">CLOHYLEM_07187</name>
</gene>
<evidence type="ECO:0000256" key="1">
    <source>
        <dbReference type="SAM" id="Phobius"/>
    </source>
</evidence>
<evidence type="ECO:0000313" key="3">
    <source>
        <dbReference type="EMBL" id="EEG72787.1"/>
    </source>
</evidence>
<name>C0C519_9FIRM</name>
<dbReference type="STRING" id="553973.CLOHYLEM_07187"/>
<dbReference type="Proteomes" id="UP000004893">
    <property type="component" value="Unassembled WGS sequence"/>
</dbReference>
<dbReference type="EMBL" id="ABYI02000036">
    <property type="protein sequence ID" value="EEG72787.1"/>
    <property type="molecule type" value="Genomic_DNA"/>
</dbReference>
<dbReference type="Pfam" id="PF04892">
    <property type="entry name" value="VanZ"/>
    <property type="match status" value="1"/>
</dbReference>
<sequence length="216" mass="24198">MTQTTIQLSFFEAILDLLMPGPLYAASLILIGILLFFFFRKDKGLPRFRTAFGSLLLYYYLGIVFRNVVGIPTIKEFIRLDSLGESIFNPIVNWIPFADGISFDFILNILCFIPFGFLCPLISGTYKQLKKVIFLGFLLSLLIEVSQMFTLYRATDINDLITNVLGTAAGYLCFRLVVKLRNAITGKAYTASAANDSALFLPPLVTLLAFIIVFIT</sequence>
<keyword evidence="1" id="KW-0472">Membrane</keyword>
<evidence type="ECO:0000259" key="2">
    <source>
        <dbReference type="Pfam" id="PF04892"/>
    </source>
</evidence>
<feature type="transmembrane region" description="Helical" evidence="1">
    <location>
        <begin position="94"/>
        <end position="120"/>
    </location>
</feature>
<evidence type="ECO:0000313" key="4">
    <source>
        <dbReference type="Proteomes" id="UP000004893"/>
    </source>
</evidence>
<reference evidence="3" key="2">
    <citation type="submission" date="2013-06" db="EMBL/GenBank/DDBJ databases">
        <title>Draft genome sequence of Clostridium hylemonae (DSM 15053).</title>
        <authorList>
            <person name="Sudarsanam P."/>
            <person name="Ley R."/>
            <person name="Guruge J."/>
            <person name="Turnbaugh P.J."/>
            <person name="Mahowald M."/>
            <person name="Liep D."/>
            <person name="Gordon J."/>
        </authorList>
    </citation>
    <scope>NUCLEOTIDE SEQUENCE</scope>
    <source>
        <strain evidence="3">DSM 15053</strain>
    </source>
</reference>
<dbReference type="HOGENOM" id="CLU_077618_6_0_9"/>
<protein>
    <submittedName>
        <fullName evidence="3">VanZ-like protein</fullName>
    </submittedName>
</protein>
<feature type="domain" description="VanZ-like" evidence="2">
    <location>
        <begin position="73"/>
        <end position="177"/>
    </location>
</feature>
<dbReference type="RefSeq" id="WP_006444544.1">
    <property type="nucleotide sequence ID" value="NZ_CP036524.1"/>
</dbReference>
<feature type="transmembrane region" description="Helical" evidence="1">
    <location>
        <begin position="51"/>
        <end position="74"/>
    </location>
</feature>
<comment type="caution">
    <text evidence="3">The sequence shown here is derived from an EMBL/GenBank/DDBJ whole genome shotgun (WGS) entry which is preliminary data.</text>
</comment>
<feature type="transmembrane region" description="Helical" evidence="1">
    <location>
        <begin position="198"/>
        <end position="215"/>
    </location>
</feature>
<feature type="transmembrane region" description="Helical" evidence="1">
    <location>
        <begin position="160"/>
        <end position="178"/>
    </location>
</feature>
<feature type="transmembrane region" description="Helical" evidence="1">
    <location>
        <begin position="21"/>
        <end position="39"/>
    </location>
</feature>
<dbReference type="PANTHER" id="PTHR36834:SF2">
    <property type="entry name" value="MEMBRANE PROTEIN"/>
    <property type="match status" value="1"/>
</dbReference>
<feature type="transmembrane region" description="Helical" evidence="1">
    <location>
        <begin position="132"/>
        <end position="154"/>
    </location>
</feature>
<organism evidence="3 4">
    <name type="scientific">[Clostridium] hylemonae DSM 15053</name>
    <dbReference type="NCBI Taxonomy" id="553973"/>
    <lineage>
        <taxon>Bacteria</taxon>
        <taxon>Bacillati</taxon>
        <taxon>Bacillota</taxon>
        <taxon>Clostridia</taxon>
        <taxon>Lachnospirales</taxon>
        <taxon>Lachnospiraceae</taxon>
    </lineage>
</organism>
<reference evidence="3" key="1">
    <citation type="submission" date="2009-02" db="EMBL/GenBank/DDBJ databases">
        <authorList>
            <person name="Fulton L."/>
            <person name="Clifton S."/>
            <person name="Fulton B."/>
            <person name="Xu J."/>
            <person name="Minx P."/>
            <person name="Pepin K.H."/>
            <person name="Johnson M."/>
            <person name="Bhonagiri V."/>
            <person name="Nash W.E."/>
            <person name="Mardis E.R."/>
            <person name="Wilson R.K."/>
        </authorList>
    </citation>
    <scope>NUCLEOTIDE SEQUENCE [LARGE SCALE GENOMIC DNA]</scope>
    <source>
        <strain evidence="3">DSM 15053</strain>
    </source>
</reference>
<dbReference type="OrthoDB" id="9805025at2"/>
<dbReference type="InterPro" id="IPR053150">
    <property type="entry name" value="Teicoplanin_resist-assoc"/>
</dbReference>
<keyword evidence="4" id="KW-1185">Reference proteome</keyword>
<dbReference type="eggNOG" id="COG4767">
    <property type="taxonomic scope" value="Bacteria"/>
</dbReference>
<dbReference type="InterPro" id="IPR006976">
    <property type="entry name" value="VanZ-like"/>
</dbReference>
<accession>C0C519</accession>
<dbReference type="AlphaFoldDB" id="C0C519"/>
<keyword evidence="1" id="KW-1133">Transmembrane helix</keyword>
<keyword evidence="1" id="KW-0812">Transmembrane</keyword>
<proteinExistence type="predicted"/>